<dbReference type="PROSITE" id="PS51767">
    <property type="entry name" value="PEPTIDASE_A1"/>
    <property type="match status" value="1"/>
</dbReference>
<evidence type="ECO:0000256" key="1">
    <source>
        <dbReference type="SAM" id="SignalP"/>
    </source>
</evidence>
<dbReference type="EMBL" id="MTSL01000191">
    <property type="protein sequence ID" value="PJF17077.1"/>
    <property type="molecule type" value="Genomic_DNA"/>
</dbReference>
<keyword evidence="4" id="KW-1185">Reference proteome</keyword>
<feature type="chain" id="PRO_5014144203" description="Peptidase A1 domain-containing protein" evidence="1">
    <location>
        <begin position="16"/>
        <end position="354"/>
    </location>
</feature>
<dbReference type="InterPro" id="IPR033121">
    <property type="entry name" value="PEPTIDASE_A1"/>
</dbReference>
<evidence type="ECO:0000313" key="3">
    <source>
        <dbReference type="EMBL" id="PJF17077.1"/>
    </source>
</evidence>
<proteinExistence type="predicted"/>
<feature type="domain" description="Peptidase A1" evidence="2">
    <location>
        <begin position="34"/>
        <end position="348"/>
    </location>
</feature>
<dbReference type="Gene3D" id="2.40.70.10">
    <property type="entry name" value="Acid Proteases"/>
    <property type="match status" value="2"/>
</dbReference>
<keyword evidence="1" id="KW-0732">Signal</keyword>
<comment type="caution">
    <text evidence="3">The sequence shown here is derived from an EMBL/GenBank/DDBJ whole genome shotgun (WGS) entry which is preliminary data.</text>
</comment>
<gene>
    <name evidence="3" type="ORF">PSACC_03121</name>
</gene>
<dbReference type="Pfam" id="PF00026">
    <property type="entry name" value="Asp"/>
    <property type="match status" value="1"/>
</dbReference>
<dbReference type="InterPro" id="IPR021109">
    <property type="entry name" value="Peptidase_aspartic_dom_sf"/>
</dbReference>
<sequence length="354" mass="37867">MTIWSILLLIAKCLAAPPSYLIPITEESNGNSLSVKVYTSGAEWYETSVYLTLRNSVSWLASDYCYTANCLTMTAPRYLDTGSVSSQAPEQVLGRSVSDSVITGSSVVDTFNFGTWATPNYTDVTVNRIDAMRVTGFGDNRLPGVIGLGPGNVEGLRLTPIVSSGGFSQFSMILYAAYNFLILGEQNSPPGVNFRAALLISGLPLYKQDDTWNYQITNFGTNTGSSMFFGGTGMAVLSTDQSIMQIPKAMGSAMAAQLGATVVSGAVDTYNVNCSATPTLGSIIFSTPSGNLTLTGWQIAYSGVGTCNLKVVGKDEMRHGLPVWTLGIDFLRCFNILYDATQPCLSFYVPDTPA</sequence>
<protein>
    <recommendedName>
        <fullName evidence="2">Peptidase A1 domain-containing protein</fullName>
    </recommendedName>
</protein>
<evidence type="ECO:0000259" key="2">
    <source>
        <dbReference type="PROSITE" id="PS51767"/>
    </source>
</evidence>
<evidence type="ECO:0000313" key="4">
    <source>
        <dbReference type="Proteomes" id="UP000240830"/>
    </source>
</evidence>
<dbReference type="SUPFAM" id="SSF50630">
    <property type="entry name" value="Acid proteases"/>
    <property type="match status" value="1"/>
</dbReference>
<organism evidence="3 4">
    <name type="scientific">Paramicrosporidium saccamoebae</name>
    <dbReference type="NCBI Taxonomy" id="1246581"/>
    <lineage>
        <taxon>Eukaryota</taxon>
        <taxon>Fungi</taxon>
        <taxon>Fungi incertae sedis</taxon>
        <taxon>Cryptomycota</taxon>
        <taxon>Cryptomycota incertae sedis</taxon>
        <taxon>Paramicrosporidium</taxon>
    </lineage>
</organism>
<accession>A0A2H9TH33</accession>
<dbReference type="Proteomes" id="UP000240830">
    <property type="component" value="Unassembled WGS sequence"/>
</dbReference>
<dbReference type="AlphaFoldDB" id="A0A2H9TH33"/>
<reference evidence="3 4" key="1">
    <citation type="submission" date="2016-10" db="EMBL/GenBank/DDBJ databases">
        <title>The genome of Paramicrosporidium saccamoebae is the missing link in understanding Cryptomycota and Microsporidia evolution.</title>
        <authorList>
            <person name="Quandt C.A."/>
            <person name="Beaudet D."/>
            <person name="Corsaro D."/>
            <person name="Michel R."/>
            <person name="Corradi N."/>
            <person name="James T."/>
        </authorList>
    </citation>
    <scope>NUCLEOTIDE SEQUENCE [LARGE SCALE GENOMIC DNA]</scope>
    <source>
        <strain evidence="3 4">KSL3</strain>
    </source>
</reference>
<feature type="signal peptide" evidence="1">
    <location>
        <begin position="1"/>
        <end position="15"/>
    </location>
</feature>
<name>A0A2H9TH33_9FUNG</name>